<dbReference type="SMART" id="SM00587">
    <property type="entry name" value="CHK"/>
    <property type="match status" value="1"/>
</dbReference>
<feature type="domain" description="CHK kinase-like" evidence="1">
    <location>
        <begin position="139"/>
        <end position="336"/>
    </location>
</feature>
<dbReference type="KEGG" id="nvi:100119601"/>
<proteinExistence type="predicted"/>
<dbReference type="OrthoDB" id="5396515at2759"/>
<dbReference type="Proteomes" id="UP000002358">
    <property type="component" value="Chromosome 3"/>
</dbReference>
<dbReference type="PANTHER" id="PTHR11012">
    <property type="entry name" value="PROTEIN KINASE-LIKE DOMAIN-CONTAINING"/>
    <property type="match status" value="1"/>
</dbReference>
<name>A0A7M7G5C2_NASVI</name>
<protein>
    <recommendedName>
        <fullName evidence="1">CHK kinase-like domain-containing protein</fullName>
    </recommendedName>
</protein>
<dbReference type="SUPFAM" id="SSF56112">
    <property type="entry name" value="Protein kinase-like (PK-like)"/>
    <property type="match status" value="1"/>
</dbReference>
<dbReference type="InterPro" id="IPR015897">
    <property type="entry name" value="CHK_kinase-like"/>
</dbReference>
<evidence type="ECO:0000259" key="1">
    <source>
        <dbReference type="SMART" id="SM00587"/>
    </source>
</evidence>
<organism evidence="2 3">
    <name type="scientific">Nasonia vitripennis</name>
    <name type="common">Parasitic wasp</name>
    <dbReference type="NCBI Taxonomy" id="7425"/>
    <lineage>
        <taxon>Eukaryota</taxon>
        <taxon>Metazoa</taxon>
        <taxon>Ecdysozoa</taxon>
        <taxon>Arthropoda</taxon>
        <taxon>Hexapoda</taxon>
        <taxon>Insecta</taxon>
        <taxon>Pterygota</taxon>
        <taxon>Neoptera</taxon>
        <taxon>Endopterygota</taxon>
        <taxon>Hymenoptera</taxon>
        <taxon>Apocrita</taxon>
        <taxon>Proctotrupomorpha</taxon>
        <taxon>Chalcidoidea</taxon>
        <taxon>Pteromalidae</taxon>
        <taxon>Pteromalinae</taxon>
        <taxon>Nasonia</taxon>
    </lineage>
</organism>
<sequence>MAKDKSLLEDVSKYFTEETLQNIVGTLSNEDVKNVEVLSWDFGDANAKGDSYLSTVNKVTIKAKVKNQEKDVKIVVKSLPNNMGRRKTYRSADFFHNEIMFYTEIAATYEKYLKSKNQSSLLILPTCLAFHLDGENDYIALEDVSPLGFGQAARQSCLTLEQSSYMLEAIARFHGVSFAYKDQHKENFEKITSKIFETYFTDELYKNWYKRFHARLLEIAKDALAKEYPNSKGEKQFNSYPPGVLYKKSAEFCSQWKATTSVVNQGDSWAPNFLIRTNPTGKPEVLLLDFQLARCVSPVLDLSFFIYSCTDQTLREKHFDDLLKIYHNELSKTIKVLGSNPEKIYSWEQFSKEVKEQFVHGVTFGLESVTFGMLPADETFDLDVIKEDKVDIADVWTVQNIKTSEDRRRLAGIILHAADRGFL</sequence>
<dbReference type="OMA" id="CYASLCD"/>
<dbReference type="PANTHER" id="PTHR11012:SF57">
    <property type="entry name" value="LD10016P"/>
    <property type="match status" value="1"/>
</dbReference>
<dbReference type="FunCoup" id="A0A7M7G5C2">
    <property type="interactions" value="9"/>
</dbReference>
<dbReference type="InterPro" id="IPR011009">
    <property type="entry name" value="Kinase-like_dom_sf"/>
</dbReference>
<keyword evidence="3" id="KW-1185">Reference proteome</keyword>
<gene>
    <name evidence="2" type="primary">100119601</name>
</gene>
<dbReference type="InterPro" id="IPR004119">
    <property type="entry name" value="EcKL"/>
</dbReference>
<dbReference type="Gene3D" id="3.90.1200.10">
    <property type="match status" value="1"/>
</dbReference>
<reference evidence="2" key="1">
    <citation type="submission" date="2021-01" db="UniProtKB">
        <authorList>
            <consortium name="EnsemblMetazoa"/>
        </authorList>
    </citation>
    <scope>IDENTIFICATION</scope>
</reference>
<dbReference type="InParanoid" id="A0A7M7G5C2"/>
<dbReference type="AlphaFoldDB" id="A0A7M7G5C2"/>
<evidence type="ECO:0000313" key="2">
    <source>
        <dbReference type="EnsemblMetazoa" id="XP_001603376"/>
    </source>
</evidence>
<dbReference type="EnsemblMetazoa" id="XM_001603326">
    <property type="protein sequence ID" value="XP_001603376"/>
    <property type="gene ID" value="LOC100119601"/>
</dbReference>
<dbReference type="Pfam" id="PF02958">
    <property type="entry name" value="EcKL"/>
    <property type="match status" value="1"/>
</dbReference>
<accession>A0A7M7G5C2</accession>
<evidence type="ECO:0000313" key="3">
    <source>
        <dbReference type="Proteomes" id="UP000002358"/>
    </source>
</evidence>